<sequence length="39" mass="4509">DYNLLIKELLKNSEFTEFRNPKGAKVLELVNIANNIYAI</sequence>
<name>A0ACA9RFB8_9GLOM</name>
<dbReference type="EMBL" id="CAJVPW010068902">
    <property type="protein sequence ID" value="CAG8790814.1"/>
    <property type="molecule type" value="Genomic_DNA"/>
</dbReference>
<keyword evidence="2" id="KW-1185">Reference proteome</keyword>
<organism evidence="1 2">
    <name type="scientific">Cetraspora pellucida</name>
    <dbReference type="NCBI Taxonomy" id="1433469"/>
    <lineage>
        <taxon>Eukaryota</taxon>
        <taxon>Fungi</taxon>
        <taxon>Fungi incertae sedis</taxon>
        <taxon>Mucoromycota</taxon>
        <taxon>Glomeromycotina</taxon>
        <taxon>Glomeromycetes</taxon>
        <taxon>Diversisporales</taxon>
        <taxon>Gigasporaceae</taxon>
        <taxon>Cetraspora</taxon>
    </lineage>
</organism>
<evidence type="ECO:0000313" key="1">
    <source>
        <dbReference type="EMBL" id="CAG8790814.1"/>
    </source>
</evidence>
<feature type="non-terminal residue" evidence="1">
    <location>
        <position position="1"/>
    </location>
</feature>
<dbReference type="Proteomes" id="UP000789366">
    <property type="component" value="Unassembled WGS sequence"/>
</dbReference>
<evidence type="ECO:0000313" key="2">
    <source>
        <dbReference type="Proteomes" id="UP000789366"/>
    </source>
</evidence>
<proteinExistence type="predicted"/>
<comment type="caution">
    <text evidence="1">The sequence shown here is derived from an EMBL/GenBank/DDBJ whole genome shotgun (WGS) entry which is preliminary data.</text>
</comment>
<gene>
    <name evidence="1" type="ORF">SPELUC_LOCUS17213</name>
</gene>
<accession>A0ACA9RFB8</accession>
<protein>
    <submittedName>
        <fullName evidence="1">14507_t:CDS:1</fullName>
    </submittedName>
</protein>
<reference evidence="1" key="1">
    <citation type="submission" date="2021-06" db="EMBL/GenBank/DDBJ databases">
        <authorList>
            <person name="Kallberg Y."/>
            <person name="Tangrot J."/>
            <person name="Rosling A."/>
        </authorList>
    </citation>
    <scope>NUCLEOTIDE SEQUENCE</scope>
    <source>
        <strain evidence="1">28 12/20/2015</strain>
    </source>
</reference>